<dbReference type="Proteomes" id="UP000228921">
    <property type="component" value="Unassembled WGS sequence"/>
</dbReference>
<accession>A0A2M8NYC9</accession>
<dbReference type="PANTHER" id="PTHR43252:SF6">
    <property type="entry name" value="NEGATIVE TRANSCRIPTION REGULATOR PADR"/>
    <property type="match status" value="1"/>
</dbReference>
<dbReference type="AlphaFoldDB" id="A0A2M8NYC9"/>
<dbReference type="InterPro" id="IPR005149">
    <property type="entry name" value="Tscrpt_reg_PadR_N"/>
</dbReference>
<name>A0A2M8NYC9_9CHLR</name>
<reference evidence="2 3" key="1">
    <citation type="submission" date="2017-11" db="EMBL/GenBank/DDBJ databases">
        <title>Evolution of Phototrophy in the Chloroflexi Phylum Driven by Horizontal Gene Transfer.</title>
        <authorList>
            <person name="Ward L.M."/>
            <person name="Hemp J."/>
            <person name="Shih P.M."/>
            <person name="Mcglynn S.E."/>
            <person name="Fischer W."/>
        </authorList>
    </citation>
    <scope>NUCLEOTIDE SEQUENCE [LARGE SCALE GENOMIC DNA]</scope>
    <source>
        <strain evidence="2">CP2_2F</strain>
    </source>
</reference>
<organism evidence="2 3">
    <name type="scientific">Candidatus Thermofonsia Clade 1 bacterium</name>
    <dbReference type="NCBI Taxonomy" id="2364210"/>
    <lineage>
        <taxon>Bacteria</taxon>
        <taxon>Bacillati</taxon>
        <taxon>Chloroflexota</taxon>
        <taxon>Candidatus Thermofontia</taxon>
        <taxon>Candidatus Thermofonsia Clade 1</taxon>
    </lineage>
</organism>
<feature type="domain" description="Transcription regulator PadR N-terminal" evidence="1">
    <location>
        <begin position="9"/>
        <end position="83"/>
    </location>
</feature>
<dbReference type="EMBL" id="PGTK01000012">
    <property type="protein sequence ID" value="PJF30298.1"/>
    <property type="molecule type" value="Genomic_DNA"/>
</dbReference>
<sequence length="187" mass="21130">MTLTPDHVILGLLAFAPQHGYQMLECFGDSACLGQIWRLNASQLYNTLKRLERDGLISGQSAPSESGPPRTVYHLTEAGRAQLLDWLHEPAPSASIRRVRVEFPSRLFIAHLLDVPSAPIIARQRAACQRERERLLAQLPRTNDGMAQLALTFALEQLEAALRWLDRCDHMTLATLTEYFQERRASQ</sequence>
<dbReference type="Pfam" id="PF03551">
    <property type="entry name" value="PadR"/>
    <property type="match status" value="1"/>
</dbReference>
<dbReference type="Gene3D" id="1.10.10.10">
    <property type="entry name" value="Winged helix-like DNA-binding domain superfamily/Winged helix DNA-binding domain"/>
    <property type="match status" value="1"/>
</dbReference>
<proteinExistence type="predicted"/>
<dbReference type="InterPro" id="IPR036388">
    <property type="entry name" value="WH-like_DNA-bd_sf"/>
</dbReference>
<gene>
    <name evidence="2" type="ORF">CUN51_08295</name>
</gene>
<evidence type="ECO:0000313" key="3">
    <source>
        <dbReference type="Proteomes" id="UP000228921"/>
    </source>
</evidence>
<dbReference type="InterPro" id="IPR036390">
    <property type="entry name" value="WH_DNA-bd_sf"/>
</dbReference>
<dbReference type="PANTHER" id="PTHR43252">
    <property type="entry name" value="TRANSCRIPTIONAL REGULATOR YQJI"/>
    <property type="match status" value="1"/>
</dbReference>
<protein>
    <recommendedName>
        <fullName evidence="1">Transcription regulator PadR N-terminal domain-containing protein</fullName>
    </recommendedName>
</protein>
<dbReference type="SUPFAM" id="SSF46785">
    <property type="entry name" value="Winged helix' DNA-binding domain"/>
    <property type="match status" value="1"/>
</dbReference>
<evidence type="ECO:0000259" key="1">
    <source>
        <dbReference type="Pfam" id="PF03551"/>
    </source>
</evidence>
<comment type="caution">
    <text evidence="2">The sequence shown here is derived from an EMBL/GenBank/DDBJ whole genome shotgun (WGS) entry which is preliminary data.</text>
</comment>
<evidence type="ECO:0000313" key="2">
    <source>
        <dbReference type="EMBL" id="PJF30298.1"/>
    </source>
</evidence>